<gene>
    <name evidence="7" type="ORF">VTK73DRAFT_7375</name>
</gene>
<protein>
    <recommendedName>
        <fullName evidence="9">Chitin-binding type-1 domain-containing protein</fullName>
    </recommendedName>
</protein>
<dbReference type="PANTHER" id="PTHR47849">
    <property type="entry name" value="CHITIN-BINDING LECTIN 1"/>
    <property type="match status" value="1"/>
</dbReference>
<dbReference type="CDD" id="cd00035">
    <property type="entry name" value="ChtBD1"/>
    <property type="match status" value="1"/>
</dbReference>
<dbReference type="Proteomes" id="UP001586593">
    <property type="component" value="Unassembled WGS sequence"/>
</dbReference>
<organism evidence="7 8">
    <name type="scientific">Phialemonium thermophilum</name>
    <dbReference type="NCBI Taxonomy" id="223376"/>
    <lineage>
        <taxon>Eukaryota</taxon>
        <taxon>Fungi</taxon>
        <taxon>Dikarya</taxon>
        <taxon>Ascomycota</taxon>
        <taxon>Pezizomycotina</taxon>
        <taxon>Sordariomycetes</taxon>
        <taxon>Sordariomycetidae</taxon>
        <taxon>Cephalothecales</taxon>
        <taxon>Cephalothecaceae</taxon>
        <taxon>Phialemonium</taxon>
    </lineage>
</organism>
<evidence type="ECO:0000256" key="3">
    <source>
        <dbReference type="PROSITE-ProRule" id="PRU00261"/>
    </source>
</evidence>
<dbReference type="SUPFAM" id="SSF57016">
    <property type="entry name" value="Plant lectins/antimicrobial peptides"/>
    <property type="match status" value="1"/>
</dbReference>
<feature type="disulfide bond" evidence="3">
    <location>
        <begin position="92"/>
        <end position="104"/>
    </location>
</feature>
<evidence type="ECO:0000313" key="7">
    <source>
        <dbReference type="EMBL" id="KAL1860393.1"/>
    </source>
</evidence>
<keyword evidence="4" id="KW-0732">Signal</keyword>
<dbReference type="PROSITE" id="PS50941">
    <property type="entry name" value="CHIT_BIND_I_2"/>
    <property type="match status" value="1"/>
</dbReference>
<evidence type="ECO:0008006" key="9">
    <source>
        <dbReference type="Google" id="ProtNLM"/>
    </source>
</evidence>
<comment type="caution">
    <text evidence="7">The sequence shown here is derived from an EMBL/GenBank/DDBJ whole genome shotgun (WGS) entry which is preliminary data.</text>
</comment>
<dbReference type="InterPro" id="IPR017853">
    <property type="entry name" value="GH"/>
</dbReference>
<feature type="disulfide bond" evidence="3">
    <location>
        <begin position="97"/>
        <end position="111"/>
    </location>
</feature>
<evidence type="ECO:0000256" key="4">
    <source>
        <dbReference type="SAM" id="SignalP"/>
    </source>
</evidence>
<comment type="caution">
    <text evidence="3">Lacks conserved residue(s) required for the propagation of feature annotation.</text>
</comment>
<dbReference type="EMBL" id="JAZHXJ010000466">
    <property type="protein sequence ID" value="KAL1860393.1"/>
    <property type="molecule type" value="Genomic_DNA"/>
</dbReference>
<keyword evidence="1 3" id="KW-0147">Chitin-binding</keyword>
<dbReference type="Gene3D" id="3.30.60.10">
    <property type="entry name" value="Endochitinase-like"/>
    <property type="match status" value="1"/>
</dbReference>
<accession>A0ABR3WFC9</accession>
<keyword evidence="2 3" id="KW-1015">Disulfide bond</keyword>
<evidence type="ECO:0000256" key="2">
    <source>
        <dbReference type="ARBA" id="ARBA00023157"/>
    </source>
</evidence>
<reference evidence="7 8" key="1">
    <citation type="journal article" date="2024" name="Commun. Biol.">
        <title>Comparative genomic analysis of thermophilic fungi reveals convergent evolutionary adaptations and gene losses.</title>
        <authorList>
            <person name="Steindorff A.S."/>
            <person name="Aguilar-Pontes M.V."/>
            <person name="Robinson A.J."/>
            <person name="Andreopoulos B."/>
            <person name="LaButti K."/>
            <person name="Kuo A."/>
            <person name="Mondo S."/>
            <person name="Riley R."/>
            <person name="Otillar R."/>
            <person name="Haridas S."/>
            <person name="Lipzen A."/>
            <person name="Grimwood J."/>
            <person name="Schmutz J."/>
            <person name="Clum A."/>
            <person name="Reid I.D."/>
            <person name="Moisan M.C."/>
            <person name="Butler G."/>
            <person name="Nguyen T.T.M."/>
            <person name="Dewar K."/>
            <person name="Conant G."/>
            <person name="Drula E."/>
            <person name="Henrissat B."/>
            <person name="Hansel C."/>
            <person name="Singer S."/>
            <person name="Hutchinson M.I."/>
            <person name="de Vries R.P."/>
            <person name="Natvig D.O."/>
            <person name="Powell A.J."/>
            <person name="Tsang A."/>
            <person name="Grigoriev I.V."/>
        </authorList>
    </citation>
    <scope>NUCLEOTIDE SEQUENCE [LARGE SCALE GENOMIC DNA]</scope>
    <source>
        <strain evidence="7 8">ATCC 24622</strain>
    </source>
</reference>
<proteinExistence type="predicted"/>
<dbReference type="Pfam" id="PF00187">
    <property type="entry name" value="Chitin_bind_1"/>
    <property type="match status" value="1"/>
</dbReference>
<feature type="domain" description="GH18" evidence="6">
    <location>
        <begin position="128"/>
        <end position="219"/>
    </location>
</feature>
<dbReference type="PROSITE" id="PS51910">
    <property type="entry name" value="GH18_2"/>
    <property type="match status" value="1"/>
</dbReference>
<evidence type="ECO:0000259" key="5">
    <source>
        <dbReference type="PROSITE" id="PS50941"/>
    </source>
</evidence>
<dbReference type="SUPFAM" id="SSF51445">
    <property type="entry name" value="(Trans)glycosidases"/>
    <property type="match status" value="1"/>
</dbReference>
<dbReference type="InterPro" id="IPR001223">
    <property type="entry name" value="Glyco_hydro18_cat"/>
</dbReference>
<evidence type="ECO:0000313" key="8">
    <source>
        <dbReference type="Proteomes" id="UP001586593"/>
    </source>
</evidence>
<dbReference type="InterPro" id="IPR036861">
    <property type="entry name" value="Endochitinase-like_sf"/>
</dbReference>
<dbReference type="PROSITE" id="PS00026">
    <property type="entry name" value="CHIT_BIND_I_1"/>
    <property type="match status" value="1"/>
</dbReference>
<dbReference type="InterPro" id="IPR001002">
    <property type="entry name" value="Chitin-bd_1"/>
</dbReference>
<keyword evidence="8" id="KW-1185">Reference proteome</keyword>
<evidence type="ECO:0000259" key="6">
    <source>
        <dbReference type="PROSITE" id="PS51910"/>
    </source>
</evidence>
<evidence type="ECO:0000256" key="1">
    <source>
        <dbReference type="ARBA" id="ARBA00022669"/>
    </source>
</evidence>
<feature type="signal peptide" evidence="4">
    <location>
        <begin position="1"/>
        <end position="20"/>
    </location>
</feature>
<dbReference type="SMART" id="SM00270">
    <property type="entry name" value="ChtBD1"/>
    <property type="match status" value="1"/>
</dbReference>
<feature type="chain" id="PRO_5045673922" description="Chitin-binding type-1 domain-containing protein" evidence="4">
    <location>
        <begin position="21"/>
        <end position="219"/>
    </location>
</feature>
<name>A0ABR3WFC9_9PEZI</name>
<feature type="domain" description="Chitin-binding type-1" evidence="5">
    <location>
        <begin position="67"/>
        <end position="128"/>
    </location>
</feature>
<dbReference type="Gene3D" id="3.20.20.80">
    <property type="entry name" value="Glycosidases"/>
    <property type="match status" value="1"/>
</dbReference>
<dbReference type="InterPro" id="IPR018371">
    <property type="entry name" value="Chitin-binding_1_CS"/>
</dbReference>
<sequence length="219" mass="23217">MLSSACLAVAAVLCAGRVAADTSCSPDNQCPLGCCSISGKICGFGPDYCAPATCNAAASANGTCNQLAECDPGVFPGWGETWGPQYAAREGCPLNVCCSKFGFCGTTEEFCGDSSVSEPSCSGSSATGRTIGYYEGWALTRPCDAMAPEDIPVGAFTHLNFGFLSIDPGSFAVVPEDPSEEGLYARFTALKRRKPGLQTWLRRSRIWRGRQVRVRRRGH</sequence>